<evidence type="ECO:0000259" key="14">
    <source>
        <dbReference type="PROSITE" id="PS50839"/>
    </source>
</evidence>
<proteinExistence type="predicted"/>
<evidence type="ECO:0000256" key="1">
    <source>
        <dbReference type="ARBA" id="ARBA00000085"/>
    </source>
</evidence>
<dbReference type="InterPro" id="IPR003594">
    <property type="entry name" value="HATPase_dom"/>
</dbReference>
<dbReference type="Gene3D" id="3.30.565.10">
    <property type="entry name" value="Histidine kinase-like ATPase, C-terminal domain"/>
    <property type="match status" value="1"/>
</dbReference>
<feature type="transmembrane region" description="Helical" evidence="10">
    <location>
        <begin position="16"/>
        <end position="35"/>
    </location>
</feature>
<dbReference type="Gene3D" id="3.30.450.350">
    <property type="entry name" value="CHASE domain"/>
    <property type="match status" value="1"/>
</dbReference>
<keyword evidence="4" id="KW-0597">Phosphoprotein</keyword>
<feature type="domain" description="Histidine kinase" evidence="11">
    <location>
        <begin position="443"/>
        <end position="653"/>
    </location>
</feature>
<comment type="catalytic activity">
    <reaction evidence="1">
        <text>ATP + protein L-histidine = ADP + protein N-phospho-L-histidine.</text>
        <dbReference type="EC" id="2.7.13.3"/>
    </reaction>
</comment>
<keyword evidence="7" id="KW-0418">Kinase</keyword>
<evidence type="ECO:0000259" key="11">
    <source>
        <dbReference type="PROSITE" id="PS50109"/>
    </source>
</evidence>
<evidence type="ECO:0000256" key="5">
    <source>
        <dbReference type="ARBA" id="ARBA00022679"/>
    </source>
</evidence>
<keyword evidence="9 10" id="KW-0472">Membrane</keyword>
<feature type="domain" description="CHASE" evidence="14">
    <location>
        <begin position="108"/>
        <end position="235"/>
    </location>
</feature>
<dbReference type="InterPro" id="IPR001610">
    <property type="entry name" value="PAC"/>
</dbReference>
<sequence>MSFKKTGFPLKSDKPVLAGFLVFLTVLLLGAFIYWQRYQILHEERGREMRGIIQVIDNNISQVLKSSYSAALSQALLIGDNGEINDFEIKAKQLLEANPFLDAIQLVPNGVITHVYPLEENEAALNYNILKDETRNKEALRAIDEKKMYFAGPIELKQGGLAVVGRLPVFIEDEFWGFSAVIIKFENFLKHAGFNKLNSKDYKFQFSKVDPDTGIATFFLDEDLSSDAYSEEILFTDGNWKIHIAPENKFVPFISLLPLGVLFLFLAFWLKHRTVKIMKRPERLQAMVDAQNIEIFNSNLRFKKIFNQAAVGMARMDTRTGTFIETNKRFRNFSGYSEKEITGMSFRQLSHPEDIEENQKLMQKLLQGEIKEYSLEKRAIRKNGTVGWIKLTVSPLWHPGQEPSNHIAIIEDITKSKEAELQLTKSYKVLLDQNKRLVNFSYIISHDLRSHSTNIQSILDLYGMSEIPEEKEHYVELLTKVTANLNQTLHHLNEVVSIQNSPNLKKENLNLQEFVNKTIENLSIQIREKKAEMIVEIPEGARVYFNSAYLESVLLNFISNSLRFSDENRKPVIEIRATERNGRWILHISDNGIGIDLEKNMDKLFGLYKTFTNRRDSRGIGLFITKHQVEAMGGEIEVESTPGIGTTFKIKFQ</sequence>
<reference evidence="15 16" key="1">
    <citation type="submission" date="2020-03" db="EMBL/GenBank/DDBJ databases">
        <title>Salinimicrobium sp. nov, isolated from SCS.</title>
        <authorList>
            <person name="Cao W.R."/>
        </authorList>
    </citation>
    <scope>NUCLEOTIDE SEQUENCE [LARGE SCALE GENOMIC DNA]</scope>
    <source>
        <strain evidence="16">J15B91</strain>
    </source>
</reference>
<dbReference type="NCBIfam" id="TIGR00229">
    <property type="entry name" value="sensory_box"/>
    <property type="match status" value="1"/>
</dbReference>
<dbReference type="SUPFAM" id="SSF55874">
    <property type="entry name" value="ATPase domain of HSP90 chaperone/DNA topoisomerase II/histidine kinase"/>
    <property type="match status" value="1"/>
</dbReference>
<evidence type="ECO:0000256" key="6">
    <source>
        <dbReference type="ARBA" id="ARBA00022692"/>
    </source>
</evidence>
<evidence type="ECO:0000256" key="2">
    <source>
        <dbReference type="ARBA" id="ARBA00004370"/>
    </source>
</evidence>
<dbReference type="Proteomes" id="UP000703674">
    <property type="component" value="Unassembled WGS sequence"/>
</dbReference>
<feature type="domain" description="PAS" evidence="12">
    <location>
        <begin position="298"/>
        <end position="369"/>
    </location>
</feature>
<dbReference type="SMART" id="SM00091">
    <property type="entry name" value="PAS"/>
    <property type="match status" value="1"/>
</dbReference>
<dbReference type="Pfam" id="PF02518">
    <property type="entry name" value="HATPase_c"/>
    <property type="match status" value="1"/>
</dbReference>
<evidence type="ECO:0000256" key="3">
    <source>
        <dbReference type="ARBA" id="ARBA00012438"/>
    </source>
</evidence>
<dbReference type="PANTHER" id="PTHR43304">
    <property type="entry name" value="PHYTOCHROME-LIKE PROTEIN CPH1"/>
    <property type="match status" value="1"/>
</dbReference>
<evidence type="ECO:0000256" key="4">
    <source>
        <dbReference type="ARBA" id="ARBA00022553"/>
    </source>
</evidence>
<keyword evidence="16" id="KW-1185">Reference proteome</keyword>
<evidence type="ECO:0000256" key="7">
    <source>
        <dbReference type="ARBA" id="ARBA00022777"/>
    </source>
</evidence>
<comment type="subcellular location">
    <subcellularLocation>
        <location evidence="2">Membrane</location>
    </subcellularLocation>
</comment>
<evidence type="ECO:0000313" key="15">
    <source>
        <dbReference type="EMBL" id="NJW51581.1"/>
    </source>
</evidence>
<dbReference type="EMBL" id="JAAVJR010000001">
    <property type="protein sequence ID" value="NJW51581.1"/>
    <property type="molecule type" value="Genomic_DNA"/>
</dbReference>
<dbReference type="InterPro" id="IPR005467">
    <property type="entry name" value="His_kinase_dom"/>
</dbReference>
<dbReference type="PROSITE" id="PS50839">
    <property type="entry name" value="CHASE"/>
    <property type="match status" value="1"/>
</dbReference>
<dbReference type="InterPro" id="IPR004358">
    <property type="entry name" value="Sig_transdc_His_kin-like_C"/>
</dbReference>
<evidence type="ECO:0000256" key="9">
    <source>
        <dbReference type="ARBA" id="ARBA00023136"/>
    </source>
</evidence>
<evidence type="ECO:0000259" key="12">
    <source>
        <dbReference type="PROSITE" id="PS50112"/>
    </source>
</evidence>
<dbReference type="CDD" id="cd00130">
    <property type="entry name" value="PAS"/>
    <property type="match status" value="1"/>
</dbReference>
<dbReference type="InterPro" id="IPR036890">
    <property type="entry name" value="HATPase_C_sf"/>
</dbReference>
<dbReference type="Pfam" id="PF03924">
    <property type="entry name" value="CHASE"/>
    <property type="match status" value="1"/>
</dbReference>
<dbReference type="InterPro" id="IPR006189">
    <property type="entry name" value="CHASE_dom"/>
</dbReference>
<protein>
    <recommendedName>
        <fullName evidence="3">histidine kinase</fullName>
        <ecNumber evidence="3">2.7.13.3</ecNumber>
    </recommendedName>
</protein>
<dbReference type="PROSITE" id="PS50112">
    <property type="entry name" value="PAS"/>
    <property type="match status" value="1"/>
</dbReference>
<keyword evidence="5" id="KW-0808">Transferase</keyword>
<dbReference type="PANTHER" id="PTHR43304:SF1">
    <property type="entry name" value="PAC DOMAIN-CONTAINING PROTEIN"/>
    <property type="match status" value="1"/>
</dbReference>
<organism evidence="15 16">
    <name type="scientific">Salinimicrobium oceani</name>
    <dbReference type="NCBI Taxonomy" id="2722702"/>
    <lineage>
        <taxon>Bacteria</taxon>
        <taxon>Pseudomonadati</taxon>
        <taxon>Bacteroidota</taxon>
        <taxon>Flavobacteriia</taxon>
        <taxon>Flavobacteriales</taxon>
        <taxon>Flavobacteriaceae</taxon>
        <taxon>Salinimicrobium</taxon>
    </lineage>
</organism>
<dbReference type="InterPro" id="IPR000014">
    <property type="entry name" value="PAS"/>
</dbReference>
<keyword evidence="6 10" id="KW-0812">Transmembrane</keyword>
<dbReference type="Pfam" id="PF13426">
    <property type="entry name" value="PAS_9"/>
    <property type="match status" value="1"/>
</dbReference>
<dbReference type="InterPro" id="IPR000700">
    <property type="entry name" value="PAS-assoc_C"/>
</dbReference>
<dbReference type="SMART" id="SM01079">
    <property type="entry name" value="CHASE"/>
    <property type="match status" value="1"/>
</dbReference>
<comment type="caution">
    <text evidence="15">The sequence shown here is derived from an EMBL/GenBank/DDBJ whole genome shotgun (WGS) entry which is preliminary data.</text>
</comment>
<feature type="transmembrane region" description="Helical" evidence="10">
    <location>
        <begin position="250"/>
        <end position="270"/>
    </location>
</feature>
<dbReference type="InterPro" id="IPR042240">
    <property type="entry name" value="CHASE_sf"/>
</dbReference>
<dbReference type="SUPFAM" id="SSF55785">
    <property type="entry name" value="PYP-like sensor domain (PAS domain)"/>
    <property type="match status" value="1"/>
</dbReference>
<name>A0ABX1CZ37_9FLAO</name>
<dbReference type="PROSITE" id="PS50109">
    <property type="entry name" value="HIS_KIN"/>
    <property type="match status" value="1"/>
</dbReference>
<dbReference type="PRINTS" id="PR00344">
    <property type="entry name" value="BCTRLSENSOR"/>
</dbReference>
<evidence type="ECO:0000259" key="13">
    <source>
        <dbReference type="PROSITE" id="PS50113"/>
    </source>
</evidence>
<dbReference type="Gene3D" id="3.30.450.20">
    <property type="entry name" value="PAS domain"/>
    <property type="match status" value="1"/>
</dbReference>
<evidence type="ECO:0000256" key="10">
    <source>
        <dbReference type="SAM" id="Phobius"/>
    </source>
</evidence>
<keyword evidence="8 10" id="KW-1133">Transmembrane helix</keyword>
<dbReference type="Gene3D" id="1.10.287.130">
    <property type="match status" value="1"/>
</dbReference>
<accession>A0ABX1CZ37</accession>
<dbReference type="PROSITE" id="PS50113">
    <property type="entry name" value="PAC"/>
    <property type="match status" value="1"/>
</dbReference>
<evidence type="ECO:0000313" key="16">
    <source>
        <dbReference type="Proteomes" id="UP000703674"/>
    </source>
</evidence>
<dbReference type="SMART" id="SM00086">
    <property type="entry name" value="PAC"/>
    <property type="match status" value="1"/>
</dbReference>
<dbReference type="InterPro" id="IPR035965">
    <property type="entry name" value="PAS-like_dom_sf"/>
</dbReference>
<dbReference type="SMART" id="SM00387">
    <property type="entry name" value="HATPase_c"/>
    <property type="match status" value="1"/>
</dbReference>
<evidence type="ECO:0000256" key="8">
    <source>
        <dbReference type="ARBA" id="ARBA00022989"/>
    </source>
</evidence>
<feature type="domain" description="PAC" evidence="13">
    <location>
        <begin position="373"/>
        <end position="425"/>
    </location>
</feature>
<dbReference type="InterPro" id="IPR052162">
    <property type="entry name" value="Sensor_kinase/Photoreceptor"/>
</dbReference>
<dbReference type="RefSeq" id="WP_168136739.1">
    <property type="nucleotide sequence ID" value="NZ_JAAVJR010000001.1"/>
</dbReference>
<dbReference type="EC" id="2.7.13.3" evidence="3"/>
<gene>
    <name evidence="15" type="ORF">HC175_01460</name>
</gene>